<protein>
    <recommendedName>
        <fullName evidence="7">ORC6 first cyclin-like domain-containing protein</fullName>
    </recommendedName>
</protein>
<keyword evidence="9" id="KW-1185">Reference proteome</keyword>
<feature type="region of interest" description="Disordered" evidence="6">
    <location>
        <begin position="95"/>
        <end position="160"/>
    </location>
</feature>
<dbReference type="RefSeq" id="XP_040734011.1">
    <property type="nucleotide sequence ID" value="XM_040877991.1"/>
</dbReference>
<dbReference type="GeneID" id="63794723"/>
<organism evidence="8 9">
    <name type="scientific">Talaromyces amestolkiae</name>
    <dbReference type="NCBI Taxonomy" id="1196081"/>
    <lineage>
        <taxon>Eukaryota</taxon>
        <taxon>Fungi</taxon>
        <taxon>Dikarya</taxon>
        <taxon>Ascomycota</taxon>
        <taxon>Pezizomycotina</taxon>
        <taxon>Eurotiomycetes</taxon>
        <taxon>Eurotiomycetidae</taxon>
        <taxon>Eurotiales</taxon>
        <taxon>Trichocomaceae</taxon>
        <taxon>Talaromyces</taxon>
        <taxon>Talaromyces sect. Talaromyces</taxon>
    </lineage>
</organism>
<evidence type="ECO:0000256" key="3">
    <source>
        <dbReference type="ARBA" id="ARBA00022705"/>
    </source>
</evidence>
<evidence type="ECO:0000313" key="8">
    <source>
        <dbReference type="EMBL" id="RAO69495.1"/>
    </source>
</evidence>
<evidence type="ECO:0000256" key="2">
    <source>
        <dbReference type="ARBA" id="ARBA00010840"/>
    </source>
</evidence>
<keyword evidence="4" id="KW-0238">DNA-binding</keyword>
<feature type="compositionally biased region" description="Acidic residues" evidence="6">
    <location>
        <begin position="375"/>
        <end position="390"/>
    </location>
</feature>
<comment type="caution">
    <text evidence="8">The sequence shown here is derived from an EMBL/GenBank/DDBJ whole genome shotgun (WGS) entry which is preliminary data.</text>
</comment>
<feature type="region of interest" description="Disordered" evidence="6">
    <location>
        <begin position="288"/>
        <end position="315"/>
    </location>
</feature>
<evidence type="ECO:0000256" key="1">
    <source>
        <dbReference type="ARBA" id="ARBA00004123"/>
    </source>
</evidence>
<dbReference type="STRING" id="1196081.A0A364L121"/>
<evidence type="ECO:0000259" key="7">
    <source>
        <dbReference type="Pfam" id="PF05460"/>
    </source>
</evidence>
<evidence type="ECO:0000313" key="9">
    <source>
        <dbReference type="Proteomes" id="UP000249363"/>
    </source>
</evidence>
<dbReference type="Pfam" id="PF05460">
    <property type="entry name" value="ORC6"/>
    <property type="match status" value="1"/>
</dbReference>
<dbReference type="AlphaFoldDB" id="A0A364L121"/>
<proteinExistence type="inferred from homology"/>
<accession>A0A364L121</accession>
<sequence>MNNLRPVERALATLLPTHENEMPPELLGLAQSLFAQSRSFSSSLKPEEEIARPHACAEIACRRLARTLKLPPLLGHPPCPPRVYKKLYTFLEKSVGSTTSKNKPAPPTPNKPSSTPKKAGGNGATASRTPSKQLNTPSKSTPLGKRTLDNDTNKTPSRMASVKRARFTKEPLQLLENIRDAPQFVMPSIRTVCKILSTPAPRMSLWSRPPISRTLPPHMFAGVSSILHFISKMTDKEFDELDEDASEFANIIRNPEEGESDDYKEVVLALIVAVYFLVLARRRSLPTNTPANSKALTATASENPHPPMSPATESRKMDKKTFSEMRQTALSSLGLPAAEKRHGEDVDAWIEVIQTLKWAKGQEWFDNIPLAGEREDELGNGLNDDDDEVDGDGHDGSKAQGGKRRKTNIFLHAGKDEEGLLLPGLGTMMQDRVDYLSEDRKEDFLDWKADILERIGKMMKTGKRIVV</sequence>
<dbReference type="OrthoDB" id="5367324at2759"/>
<keyword evidence="5" id="KW-0539">Nucleus</keyword>
<dbReference type="Proteomes" id="UP000249363">
    <property type="component" value="Unassembled WGS sequence"/>
</dbReference>
<reference evidence="8 9" key="1">
    <citation type="journal article" date="2017" name="Biotechnol. Biofuels">
        <title>Differential beta-glucosidase expression as a function of carbon source availability in Talaromyces amestolkiae: a genomic and proteomic approach.</title>
        <authorList>
            <person name="de Eugenio L.I."/>
            <person name="Mendez-Liter J.A."/>
            <person name="Nieto-Dominguez M."/>
            <person name="Alonso L."/>
            <person name="Gil-Munoz J."/>
            <person name="Barriuso J."/>
            <person name="Prieto A."/>
            <person name="Martinez M.J."/>
        </authorList>
    </citation>
    <scope>NUCLEOTIDE SEQUENCE [LARGE SCALE GENOMIC DNA]</scope>
    <source>
        <strain evidence="8 9">CIB</strain>
    </source>
</reference>
<dbReference type="GO" id="GO:0006260">
    <property type="term" value="P:DNA replication"/>
    <property type="evidence" value="ECO:0007669"/>
    <property type="project" value="UniProtKB-KW"/>
</dbReference>
<gene>
    <name evidence="8" type="ORF">BHQ10_005507</name>
</gene>
<feature type="region of interest" description="Disordered" evidence="6">
    <location>
        <begin position="375"/>
        <end position="405"/>
    </location>
</feature>
<feature type="compositionally biased region" description="Polar residues" evidence="6">
    <location>
        <begin position="288"/>
        <end position="302"/>
    </location>
</feature>
<dbReference type="GO" id="GO:0005664">
    <property type="term" value="C:nuclear origin of replication recognition complex"/>
    <property type="evidence" value="ECO:0007669"/>
    <property type="project" value="InterPro"/>
</dbReference>
<name>A0A364L121_TALAM</name>
<comment type="similarity">
    <text evidence="2">Belongs to the ORC6 family.</text>
</comment>
<dbReference type="InterPro" id="IPR008721">
    <property type="entry name" value="ORC6_cyclin_first"/>
</dbReference>
<evidence type="ECO:0000256" key="6">
    <source>
        <dbReference type="SAM" id="MobiDB-lite"/>
    </source>
</evidence>
<evidence type="ECO:0000256" key="5">
    <source>
        <dbReference type="ARBA" id="ARBA00023242"/>
    </source>
</evidence>
<comment type="subcellular location">
    <subcellularLocation>
        <location evidence="1">Nucleus</location>
    </subcellularLocation>
</comment>
<feature type="domain" description="ORC6 first cyclin-like" evidence="7">
    <location>
        <begin position="11"/>
        <end position="96"/>
    </location>
</feature>
<evidence type="ECO:0000256" key="4">
    <source>
        <dbReference type="ARBA" id="ARBA00023125"/>
    </source>
</evidence>
<feature type="compositionally biased region" description="Polar residues" evidence="6">
    <location>
        <begin position="124"/>
        <end position="141"/>
    </location>
</feature>
<dbReference type="EMBL" id="MIKG01000010">
    <property type="protein sequence ID" value="RAO69495.1"/>
    <property type="molecule type" value="Genomic_DNA"/>
</dbReference>
<dbReference type="GO" id="GO:0003677">
    <property type="term" value="F:DNA binding"/>
    <property type="evidence" value="ECO:0007669"/>
    <property type="project" value="UniProtKB-KW"/>
</dbReference>
<keyword evidence="3" id="KW-0235">DNA replication</keyword>